<evidence type="ECO:0000259" key="1">
    <source>
        <dbReference type="SMART" id="SM00587"/>
    </source>
</evidence>
<accession>V5GP18</accession>
<dbReference type="AlphaFoldDB" id="V5GP18"/>
<organism evidence="2">
    <name type="scientific">Anoplophora glabripennis</name>
    <name type="common">Asian longhorn beetle</name>
    <name type="synonym">Anoplophora nobilis</name>
    <dbReference type="NCBI Taxonomy" id="217634"/>
    <lineage>
        <taxon>Eukaryota</taxon>
        <taxon>Metazoa</taxon>
        <taxon>Ecdysozoa</taxon>
        <taxon>Arthropoda</taxon>
        <taxon>Hexapoda</taxon>
        <taxon>Insecta</taxon>
        <taxon>Pterygota</taxon>
        <taxon>Neoptera</taxon>
        <taxon>Endopterygota</taxon>
        <taxon>Coleoptera</taxon>
        <taxon>Polyphaga</taxon>
        <taxon>Cucujiformia</taxon>
        <taxon>Chrysomeloidea</taxon>
        <taxon>Cerambycidae</taxon>
        <taxon>Lamiinae</taxon>
        <taxon>Lamiini</taxon>
        <taxon>Anoplophora</taxon>
    </lineage>
</organism>
<dbReference type="InterPro" id="IPR011009">
    <property type="entry name" value="Kinase-like_dom_sf"/>
</dbReference>
<reference evidence="2" key="1">
    <citation type="submission" date="2013-07" db="EMBL/GenBank/DDBJ databases">
        <title>Midgut Transcriptome Profiling of Anoplphora glabripennis, a Lignocellulose Degrading, Wood-Boring Cerambycid.</title>
        <authorList>
            <person name="Scully E.D."/>
            <person name="Hoover K."/>
            <person name="Carlson J.E."/>
            <person name="Tien M."/>
            <person name="Geib S.M."/>
        </authorList>
    </citation>
    <scope>NUCLEOTIDE SEQUENCE</scope>
</reference>
<dbReference type="PANTHER" id="PTHR11012">
    <property type="entry name" value="PROTEIN KINASE-LIKE DOMAIN-CONTAINING"/>
    <property type="match status" value="1"/>
</dbReference>
<dbReference type="InterPro" id="IPR004119">
    <property type="entry name" value="EcKL"/>
</dbReference>
<dbReference type="PANTHER" id="PTHR11012:SF55">
    <property type="entry name" value="BHLH DOMAIN-CONTAINING PROTEIN"/>
    <property type="match status" value="1"/>
</dbReference>
<dbReference type="EMBL" id="GALX01005119">
    <property type="protein sequence ID" value="JAB63347.1"/>
    <property type="molecule type" value="Transcribed_RNA"/>
</dbReference>
<sequence>MSEHNIEKLQEVLSGYIKKSQIISDKKITNLTAPGENFGGVMLKLDITLRDEKDGTEEELHAVAKMIPATEFQRMLFNIQVTFKNEIAMYNVIAPTLRDFQRENGINQVIDCFPECYGARINLDERNGTVDEDAVLILENLIVKGYGVVDRHVGFDLETAQLILKDLAAFHAIPLALKLRKPEVFENKIRPYLARFVRPSSPHDEQLYSTFIEIFQESNKCIPWMPKMKEIFKINETLQNAAPREPFSTITHGDAWVNNIMIKFQNRLPVGHKLVDFQVCDYNSPAIDVLFFLFTSVQLSVLQDNFDGLIEFYHKHFISHLEKLKCDTAPFSLPKFLEEMKAATPTEVEHCFGMTLFIIFGEKEPSTGFDPSIPPDVEKMKAGINLVAKEKIRFLIQTCGRRGWL</sequence>
<dbReference type="SMART" id="SM00587">
    <property type="entry name" value="CHK"/>
    <property type="match status" value="1"/>
</dbReference>
<evidence type="ECO:0000313" key="2">
    <source>
        <dbReference type="EMBL" id="JAB63347.1"/>
    </source>
</evidence>
<dbReference type="Pfam" id="PF02958">
    <property type="entry name" value="EcKL"/>
    <property type="match status" value="1"/>
</dbReference>
<feature type="domain" description="CHK kinase-like" evidence="1">
    <location>
        <begin position="136"/>
        <end position="323"/>
    </location>
</feature>
<dbReference type="SUPFAM" id="SSF56112">
    <property type="entry name" value="Protein kinase-like (PK-like)"/>
    <property type="match status" value="1"/>
</dbReference>
<dbReference type="Gene3D" id="3.90.1200.10">
    <property type="match status" value="1"/>
</dbReference>
<dbReference type="InterPro" id="IPR015897">
    <property type="entry name" value="CHK_kinase-like"/>
</dbReference>
<protein>
    <recommendedName>
        <fullName evidence="1">CHK kinase-like domain-containing protein</fullName>
    </recommendedName>
</protein>
<name>V5GP18_ANOGL</name>
<proteinExistence type="predicted"/>